<dbReference type="EMBL" id="CM035419">
    <property type="protein sequence ID" value="KAH7415367.1"/>
    <property type="molecule type" value="Genomic_DNA"/>
</dbReference>
<accession>A0A8T2T9M2</accession>
<gene>
    <name evidence="1" type="ORF">KP509_14G039600</name>
</gene>
<evidence type="ECO:0000313" key="1">
    <source>
        <dbReference type="EMBL" id="KAH7415367.1"/>
    </source>
</evidence>
<sequence length="107" mass="12426">MYVPLILALPRTTKSREGRVLGCRVCTPPQLCIGTLLKTMRITLFCIYLRITYEHSPRALFNISLYHSKRSLKYFIPFYPSKENPRKNSHASLFWGFGCYTFDLGIS</sequence>
<proteinExistence type="predicted"/>
<keyword evidence="2" id="KW-1185">Reference proteome</keyword>
<dbReference type="AlphaFoldDB" id="A0A8T2T9M2"/>
<protein>
    <submittedName>
        <fullName evidence="1">Uncharacterized protein</fullName>
    </submittedName>
</protein>
<dbReference type="Proteomes" id="UP000825935">
    <property type="component" value="Chromosome 14"/>
</dbReference>
<evidence type="ECO:0000313" key="2">
    <source>
        <dbReference type="Proteomes" id="UP000825935"/>
    </source>
</evidence>
<reference evidence="1" key="1">
    <citation type="submission" date="2021-08" db="EMBL/GenBank/DDBJ databases">
        <title>WGS assembly of Ceratopteris richardii.</title>
        <authorList>
            <person name="Marchant D.B."/>
            <person name="Chen G."/>
            <person name="Jenkins J."/>
            <person name="Shu S."/>
            <person name="Leebens-Mack J."/>
            <person name="Grimwood J."/>
            <person name="Schmutz J."/>
            <person name="Soltis P."/>
            <person name="Soltis D."/>
            <person name="Chen Z.-H."/>
        </authorList>
    </citation>
    <scope>NUCLEOTIDE SEQUENCE</scope>
    <source>
        <strain evidence="1">Whitten #5841</strain>
        <tissue evidence="1">Leaf</tissue>
    </source>
</reference>
<organism evidence="1 2">
    <name type="scientific">Ceratopteris richardii</name>
    <name type="common">Triangle waterfern</name>
    <dbReference type="NCBI Taxonomy" id="49495"/>
    <lineage>
        <taxon>Eukaryota</taxon>
        <taxon>Viridiplantae</taxon>
        <taxon>Streptophyta</taxon>
        <taxon>Embryophyta</taxon>
        <taxon>Tracheophyta</taxon>
        <taxon>Polypodiopsida</taxon>
        <taxon>Polypodiidae</taxon>
        <taxon>Polypodiales</taxon>
        <taxon>Pteridineae</taxon>
        <taxon>Pteridaceae</taxon>
        <taxon>Parkerioideae</taxon>
        <taxon>Ceratopteris</taxon>
    </lineage>
</organism>
<comment type="caution">
    <text evidence="1">The sequence shown here is derived from an EMBL/GenBank/DDBJ whole genome shotgun (WGS) entry which is preliminary data.</text>
</comment>
<name>A0A8T2T9M2_CERRI</name>